<feature type="compositionally biased region" description="Basic and acidic residues" evidence="1">
    <location>
        <begin position="68"/>
        <end position="81"/>
    </location>
</feature>
<dbReference type="AlphaFoldDB" id="A0A841BZ29"/>
<comment type="caution">
    <text evidence="2">The sequence shown here is derived from an EMBL/GenBank/DDBJ whole genome shotgun (WGS) entry which is preliminary data.</text>
</comment>
<proteinExistence type="predicted"/>
<evidence type="ECO:0000256" key="1">
    <source>
        <dbReference type="SAM" id="MobiDB-lite"/>
    </source>
</evidence>
<name>A0A841BZ29_9ACTN</name>
<feature type="region of interest" description="Disordered" evidence="1">
    <location>
        <begin position="55"/>
        <end position="98"/>
    </location>
</feature>
<gene>
    <name evidence="2" type="ORF">F4553_005300</name>
</gene>
<dbReference type="Proteomes" id="UP000587527">
    <property type="component" value="Unassembled WGS sequence"/>
</dbReference>
<evidence type="ECO:0000313" key="3">
    <source>
        <dbReference type="Proteomes" id="UP000587527"/>
    </source>
</evidence>
<keyword evidence="3" id="KW-1185">Reference proteome</keyword>
<dbReference type="EMBL" id="JACHMN010000002">
    <property type="protein sequence ID" value="MBB5871921.1"/>
    <property type="molecule type" value="Genomic_DNA"/>
</dbReference>
<accession>A0A841BZ29</accession>
<reference evidence="2 3" key="1">
    <citation type="submission" date="2020-08" db="EMBL/GenBank/DDBJ databases">
        <title>Sequencing the genomes of 1000 actinobacteria strains.</title>
        <authorList>
            <person name="Klenk H.-P."/>
        </authorList>
    </citation>
    <scope>NUCLEOTIDE SEQUENCE [LARGE SCALE GENOMIC DNA]</scope>
    <source>
        <strain evidence="2 3">DSM 45362</strain>
    </source>
</reference>
<sequence>MFVLSLSCGHLVTYYANGWCPVRVPCCDRLGGTTLRGVYVPYASDVDYVGVLSERYEHRPPGSPSEPDGLRSRRSRTDDLCRSPWPGGGSSTGRYPASVGAAWSIDGSTIPAEPS</sequence>
<evidence type="ECO:0000313" key="2">
    <source>
        <dbReference type="EMBL" id="MBB5871921.1"/>
    </source>
</evidence>
<dbReference type="RefSeq" id="WP_184840298.1">
    <property type="nucleotide sequence ID" value="NZ_JACHMN010000002.1"/>
</dbReference>
<protein>
    <submittedName>
        <fullName evidence="2">Uncharacterized protein</fullName>
    </submittedName>
</protein>
<organism evidence="2 3">
    <name type="scientific">Allocatelliglobosispora scoriae</name>
    <dbReference type="NCBI Taxonomy" id="643052"/>
    <lineage>
        <taxon>Bacteria</taxon>
        <taxon>Bacillati</taxon>
        <taxon>Actinomycetota</taxon>
        <taxon>Actinomycetes</taxon>
        <taxon>Micromonosporales</taxon>
        <taxon>Micromonosporaceae</taxon>
        <taxon>Allocatelliglobosispora</taxon>
    </lineage>
</organism>